<comment type="subcellular location">
    <subcellularLocation>
        <location evidence="1">Membrane</location>
        <topology evidence="1">Multi-pass membrane protein</topology>
    </subcellularLocation>
</comment>
<feature type="transmembrane region" description="Helical" evidence="8">
    <location>
        <begin position="108"/>
        <end position="128"/>
    </location>
</feature>
<feature type="transmembrane region" description="Helical" evidence="8">
    <location>
        <begin position="12"/>
        <end position="31"/>
    </location>
</feature>
<feature type="transmembrane region" description="Helical" evidence="8">
    <location>
        <begin position="289"/>
        <end position="313"/>
    </location>
</feature>
<proteinExistence type="inferred from homology"/>
<protein>
    <submittedName>
        <fullName evidence="9">Transporter</fullName>
    </submittedName>
</protein>
<evidence type="ECO:0000313" key="9">
    <source>
        <dbReference type="EMBL" id="GHP06146.1"/>
    </source>
</evidence>
<evidence type="ECO:0000313" key="10">
    <source>
        <dbReference type="Proteomes" id="UP000660262"/>
    </source>
</evidence>
<evidence type="ECO:0000256" key="1">
    <source>
        <dbReference type="ARBA" id="ARBA00004141"/>
    </source>
</evidence>
<dbReference type="Gene3D" id="1.20.1250.20">
    <property type="entry name" value="MFS general substrate transporter like domains"/>
    <property type="match status" value="2"/>
</dbReference>
<dbReference type="OrthoDB" id="434240at2759"/>
<comment type="caution">
    <text evidence="9">The sequence shown here is derived from an EMBL/GenBank/DDBJ whole genome shotgun (WGS) entry which is preliminary data.</text>
</comment>
<dbReference type="GO" id="GO:0015112">
    <property type="term" value="F:nitrate transmembrane transporter activity"/>
    <property type="evidence" value="ECO:0007669"/>
    <property type="project" value="InterPro"/>
</dbReference>
<evidence type="ECO:0000256" key="2">
    <source>
        <dbReference type="ARBA" id="ARBA00008432"/>
    </source>
</evidence>
<keyword evidence="6 8" id="KW-0472">Membrane</keyword>
<feature type="transmembrane region" description="Helical" evidence="8">
    <location>
        <begin position="161"/>
        <end position="180"/>
    </location>
</feature>
<feature type="transmembrane region" description="Helical" evidence="8">
    <location>
        <begin position="78"/>
        <end position="96"/>
    </location>
</feature>
<accession>A0A830HFP8</accession>
<keyword evidence="3 8" id="KW-0812">Transmembrane</keyword>
<organism evidence="9 10">
    <name type="scientific">Pycnococcus provasolii</name>
    <dbReference type="NCBI Taxonomy" id="41880"/>
    <lineage>
        <taxon>Eukaryota</taxon>
        <taxon>Viridiplantae</taxon>
        <taxon>Chlorophyta</taxon>
        <taxon>Pseudoscourfieldiophyceae</taxon>
        <taxon>Pseudoscourfieldiales</taxon>
        <taxon>Pycnococcaceae</taxon>
        <taxon>Pycnococcus</taxon>
    </lineage>
</organism>
<dbReference type="GO" id="GO:0042128">
    <property type="term" value="P:nitrate assimilation"/>
    <property type="evidence" value="ECO:0007669"/>
    <property type="project" value="UniProtKB-KW"/>
</dbReference>
<evidence type="ECO:0000256" key="6">
    <source>
        <dbReference type="ARBA" id="ARBA00023136"/>
    </source>
</evidence>
<reference evidence="9" key="1">
    <citation type="submission" date="2020-10" db="EMBL/GenBank/DDBJ databases">
        <title>Unveiling of a novel bifunctional photoreceptor, Dualchrome1, isolated from a cosmopolitan green alga.</title>
        <authorList>
            <person name="Suzuki S."/>
            <person name="Kawachi M."/>
        </authorList>
    </citation>
    <scope>NUCLEOTIDE SEQUENCE</scope>
    <source>
        <strain evidence="9">NIES 2893</strain>
    </source>
</reference>
<dbReference type="FunFam" id="1.20.1250.20:FF:000053">
    <property type="entry name" value="Nitrate transporter 2.1"/>
    <property type="match status" value="1"/>
</dbReference>
<dbReference type="GO" id="GO:1990351">
    <property type="term" value="C:transporter complex"/>
    <property type="evidence" value="ECO:0007669"/>
    <property type="project" value="UniProtKB-ARBA"/>
</dbReference>
<dbReference type="Proteomes" id="UP000660262">
    <property type="component" value="Unassembled WGS sequence"/>
</dbReference>
<sequence>MGPVCDKLGPRYGMATLLLLFAPATLCLGLTTDGSNFLVCRMFIGITLATFVTCQYWASIMFTGKVVGLANATAGGWGNLGGGITQFLMPLLFAAVNGSGLIFRSWRYAMLIPGTLQILAGTAVLYLGQDTPDGQYAEVKKTGQLEDKDPMQIFKLGVLNYRMWILVVLYAFCFGIELTMNEIAATYFFDHFGMNLKVAGAIASSFGLMNLFARSVGGGLSDWSSQKFGMRGRLWVLFILLALEGLMCAAMGSQHKSLGGTIAFMILFSIFVQASEGATYGVVPFTSCRAMGIIAGFVGAGGNAGASINLTIWFKSEKYETYEGIQNMGILIMCMSLLTFFIHFPMWGGMLFGPSEGAKEEDYFLAEFTKDEIAEGKDQKVSKWIENSRFERPPSTRDIGEPTKGMP</sequence>
<gene>
    <name evidence="9" type="ORF">PPROV_000489300</name>
</gene>
<dbReference type="AlphaFoldDB" id="A0A830HFP8"/>
<name>A0A830HFP8_9CHLO</name>
<dbReference type="InterPro" id="IPR011701">
    <property type="entry name" value="MFS"/>
</dbReference>
<feature type="region of interest" description="Disordered" evidence="7">
    <location>
        <begin position="384"/>
        <end position="407"/>
    </location>
</feature>
<keyword evidence="5" id="KW-0534">Nitrate assimilation</keyword>
<evidence type="ECO:0000256" key="4">
    <source>
        <dbReference type="ARBA" id="ARBA00022989"/>
    </source>
</evidence>
<feature type="compositionally biased region" description="Basic and acidic residues" evidence="7">
    <location>
        <begin position="384"/>
        <end position="401"/>
    </location>
</feature>
<dbReference type="GO" id="GO:0016020">
    <property type="term" value="C:membrane"/>
    <property type="evidence" value="ECO:0007669"/>
    <property type="project" value="UniProtKB-SubCell"/>
</dbReference>
<evidence type="ECO:0000256" key="3">
    <source>
        <dbReference type="ARBA" id="ARBA00022692"/>
    </source>
</evidence>
<evidence type="ECO:0000256" key="7">
    <source>
        <dbReference type="SAM" id="MobiDB-lite"/>
    </source>
</evidence>
<keyword evidence="4 8" id="KW-1133">Transmembrane helix</keyword>
<feature type="transmembrane region" description="Helical" evidence="8">
    <location>
        <begin position="38"/>
        <end position="58"/>
    </location>
</feature>
<feature type="transmembrane region" description="Helical" evidence="8">
    <location>
        <begin position="232"/>
        <end position="250"/>
    </location>
</feature>
<feature type="transmembrane region" description="Helical" evidence="8">
    <location>
        <begin position="262"/>
        <end position="283"/>
    </location>
</feature>
<evidence type="ECO:0000256" key="8">
    <source>
        <dbReference type="SAM" id="Phobius"/>
    </source>
</evidence>
<dbReference type="EMBL" id="BNJQ01000012">
    <property type="protein sequence ID" value="GHP06146.1"/>
    <property type="molecule type" value="Genomic_DNA"/>
</dbReference>
<dbReference type="SUPFAM" id="SSF103473">
    <property type="entry name" value="MFS general substrate transporter"/>
    <property type="match status" value="1"/>
</dbReference>
<keyword evidence="10" id="KW-1185">Reference proteome</keyword>
<dbReference type="InterPro" id="IPR044772">
    <property type="entry name" value="NO3_transporter"/>
</dbReference>
<feature type="transmembrane region" description="Helical" evidence="8">
    <location>
        <begin position="325"/>
        <end position="344"/>
    </location>
</feature>
<evidence type="ECO:0000256" key="5">
    <source>
        <dbReference type="ARBA" id="ARBA00023063"/>
    </source>
</evidence>
<dbReference type="InterPro" id="IPR036259">
    <property type="entry name" value="MFS_trans_sf"/>
</dbReference>
<dbReference type="Pfam" id="PF07690">
    <property type="entry name" value="MFS_1"/>
    <property type="match status" value="1"/>
</dbReference>
<comment type="similarity">
    <text evidence="2">Belongs to the major facilitator superfamily. Nitrate/nitrite porter (TC 2.A.1.8) family.</text>
</comment>
<dbReference type="PANTHER" id="PTHR23515">
    <property type="entry name" value="HIGH-AFFINITY NITRATE TRANSPORTER 2.3"/>
    <property type="match status" value="1"/>
</dbReference>